<name>A0A5B7K1H2_PORTR</name>
<dbReference type="AlphaFoldDB" id="A0A5B7K1H2"/>
<feature type="region of interest" description="Disordered" evidence="1">
    <location>
        <begin position="1"/>
        <end position="46"/>
    </location>
</feature>
<reference evidence="2 3" key="1">
    <citation type="submission" date="2019-05" db="EMBL/GenBank/DDBJ databases">
        <title>Another draft genome of Portunus trituberculatus and its Hox gene families provides insights of decapod evolution.</title>
        <authorList>
            <person name="Jeong J.-H."/>
            <person name="Song I."/>
            <person name="Kim S."/>
            <person name="Choi T."/>
            <person name="Kim D."/>
            <person name="Ryu S."/>
            <person name="Kim W."/>
        </authorList>
    </citation>
    <scope>NUCLEOTIDE SEQUENCE [LARGE SCALE GENOMIC DNA]</scope>
    <source>
        <tissue evidence="2">Muscle</tissue>
    </source>
</reference>
<dbReference type="Proteomes" id="UP000324222">
    <property type="component" value="Unassembled WGS sequence"/>
</dbReference>
<sequence length="73" mass="7873">MTHNQQGTRHKQQESCGGSGQVNTATITLTAENGLHPPSGSLPRSSDTHYTIILLSIRGAPSKFQIQLTTRSK</sequence>
<gene>
    <name evidence="2" type="ORF">E2C01_096341</name>
</gene>
<evidence type="ECO:0000256" key="1">
    <source>
        <dbReference type="SAM" id="MobiDB-lite"/>
    </source>
</evidence>
<evidence type="ECO:0000313" key="3">
    <source>
        <dbReference type="Proteomes" id="UP000324222"/>
    </source>
</evidence>
<evidence type="ECO:0000313" key="2">
    <source>
        <dbReference type="EMBL" id="MPD00840.1"/>
    </source>
</evidence>
<organism evidence="2 3">
    <name type="scientific">Portunus trituberculatus</name>
    <name type="common">Swimming crab</name>
    <name type="synonym">Neptunus trituberculatus</name>
    <dbReference type="NCBI Taxonomy" id="210409"/>
    <lineage>
        <taxon>Eukaryota</taxon>
        <taxon>Metazoa</taxon>
        <taxon>Ecdysozoa</taxon>
        <taxon>Arthropoda</taxon>
        <taxon>Crustacea</taxon>
        <taxon>Multicrustacea</taxon>
        <taxon>Malacostraca</taxon>
        <taxon>Eumalacostraca</taxon>
        <taxon>Eucarida</taxon>
        <taxon>Decapoda</taxon>
        <taxon>Pleocyemata</taxon>
        <taxon>Brachyura</taxon>
        <taxon>Eubrachyura</taxon>
        <taxon>Portunoidea</taxon>
        <taxon>Portunidae</taxon>
        <taxon>Portuninae</taxon>
        <taxon>Portunus</taxon>
    </lineage>
</organism>
<accession>A0A5B7K1H2</accession>
<comment type="caution">
    <text evidence="2">The sequence shown here is derived from an EMBL/GenBank/DDBJ whole genome shotgun (WGS) entry which is preliminary data.</text>
</comment>
<proteinExistence type="predicted"/>
<feature type="compositionally biased region" description="Polar residues" evidence="1">
    <location>
        <begin position="21"/>
        <end position="31"/>
    </location>
</feature>
<keyword evidence="3" id="KW-1185">Reference proteome</keyword>
<dbReference type="EMBL" id="VSRR010124632">
    <property type="protein sequence ID" value="MPD00840.1"/>
    <property type="molecule type" value="Genomic_DNA"/>
</dbReference>
<protein>
    <submittedName>
        <fullName evidence="2">Uncharacterized protein</fullName>
    </submittedName>
</protein>